<comment type="caution">
    <text evidence="2">The sequence shown here is derived from an EMBL/GenBank/DDBJ whole genome shotgun (WGS) entry which is preliminary data.</text>
</comment>
<evidence type="ECO:0000313" key="2">
    <source>
        <dbReference type="EMBL" id="KAG2652462.1"/>
    </source>
</evidence>
<gene>
    <name evidence="2" type="ORF">PVAP13_1NG357200</name>
</gene>
<sequence length="214" mass="23768">MENQTGPHLRLRAASPYPPLTPRDTPGESPHRRRRRPSPHHLRSRRSLPLPREARAAVLQSRPSPSHPRASRLSPTSPCASSSAAAPLAWGGARAAVRHGRGPAGHARRRGPGLPRARGCTSDVARRDAPENRRCPPRTRLCLGDPSSCMDKDKEQYLAAPTVQAFLLKKNMFTWINSCHCQIVTEPLLLSYDVASQKKRKENSDYSLFVFYSS</sequence>
<dbReference type="AlphaFoldDB" id="A0A8T0WTH9"/>
<proteinExistence type="predicted"/>
<accession>A0A8T0WTH9</accession>
<organism evidence="2 3">
    <name type="scientific">Panicum virgatum</name>
    <name type="common">Blackwell switchgrass</name>
    <dbReference type="NCBI Taxonomy" id="38727"/>
    <lineage>
        <taxon>Eukaryota</taxon>
        <taxon>Viridiplantae</taxon>
        <taxon>Streptophyta</taxon>
        <taxon>Embryophyta</taxon>
        <taxon>Tracheophyta</taxon>
        <taxon>Spermatophyta</taxon>
        <taxon>Magnoliopsida</taxon>
        <taxon>Liliopsida</taxon>
        <taxon>Poales</taxon>
        <taxon>Poaceae</taxon>
        <taxon>PACMAD clade</taxon>
        <taxon>Panicoideae</taxon>
        <taxon>Panicodae</taxon>
        <taxon>Paniceae</taxon>
        <taxon>Panicinae</taxon>
        <taxon>Panicum</taxon>
        <taxon>Panicum sect. Hiantes</taxon>
    </lineage>
</organism>
<dbReference type="Proteomes" id="UP000823388">
    <property type="component" value="Chromosome 1N"/>
</dbReference>
<feature type="compositionally biased region" description="Basic residues" evidence="1">
    <location>
        <begin position="31"/>
        <end position="46"/>
    </location>
</feature>
<feature type="region of interest" description="Disordered" evidence="1">
    <location>
        <begin position="1"/>
        <end position="132"/>
    </location>
</feature>
<protein>
    <submittedName>
        <fullName evidence="2">Uncharacterized protein</fullName>
    </submittedName>
</protein>
<evidence type="ECO:0000256" key="1">
    <source>
        <dbReference type="SAM" id="MobiDB-lite"/>
    </source>
</evidence>
<keyword evidence="3" id="KW-1185">Reference proteome</keyword>
<feature type="compositionally biased region" description="Basic residues" evidence="1">
    <location>
        <begin position="96"/>
        <end position="111"/>
    </location>
</feature>
<reference evidence="2" key="1">
    <citation type="submission" date="2020-05" db="EMBL/GenBank/DDBJ databases">
        <title>WGS assembly of Panicum virgatum.</title>
        <authorList>
            <person name="Lovell J.T."/>
            <person name="Jenkins J."/>
            <person name="Shu S."/>
            <person name="Juenger T.E."/>
            <person name="Schmutz J."/>
        </authorList>
    </citation>
    <scope>NUCLEOTIDE SEQUENCE</scope>
    <source>
        <strain evidence="2">AP13</strain>
    </source>
</reference>
<evidence type="ECO:0000313" key="3">
    <source>
        <dbReference type="Proteomes" id="UP000823388"/>
    </source>
</evidence>
<feature type="compositionally biased region" description="Low complexity" evidence="1">
    <location>
        <begin position="61"/>
        <end position="95"/>
    </location>
</feature>
<name>A0A8T0WTH9_PANVG</name>
<dbReference type="EMBL" id="CM029038">
    <property type="protein sequence ID" value="KAG2652462.1"/>
    <property type="molecule type" value="Genomic_DNA"/>
</dbReference>